<evidence type="ECO:0000259" key="5">
    <source>
        <dbReference type="Pfam" id="PF03807"/>
    </source>
</evidence>
<proteinExistence type="inferred from homology"/>
<dbReference type="InterPro" id="IPR053790">
    <property type="entry name" value="P5CR-like_CS"/>
</dbReference>
<evidence type="ECO:0000256" key="1">
    <source>
        <dbReference type="ARBA" id="ARBA00005525"/>
    </source>
</evidence>
<keyword evidence="8" id="KW-1185">Reference proteome</keyword>
<gene>
    <name evidence="2 7" type="primary">proC</name>
    <name evidence="7" type="ORF">SM124_14825</name>
</gene>
<reference evidence="7 8" key="1">
    <citation type="submission" date="2023-11" db="EMBL/GenBank/DDBJ databases">
        <title>Bacillus jintuensis, isolated from a mudflat on the Beibu Gulf coast.</title>
        <authorList>
            <person name="Li M."/>
        </authorList>
    </citation>
    <scope>NUCLEOTIDE SEQUENCE [LARGE SCALE GENOMIC DNA]</scope>
    <source>
        <strain evidence="7 8">31A1R</strain>
    </source>
</reference>
<dbReference type="InterPro" id="IPR000304">
    <property type="entry name" value="Pyrroline-COOH_reductase"/>
</dbReference>
<dbReference type="NCBIfam" id="TIGR00112">
    <property type="entry name" value="proC"/>
    <property type="match status" value="1"/>
</dbReference>
<dbReference type="InterPro" id="IPR008927">
    <property type="entry name" value="6-PGluconate_DH-like_C_sf"/>
</dbReference>
<evidence type="ECO:0000313" key="7">
    <source>
        <dbReference type="EMBL" id="MDZ5472989.1"/>
    </source>
</evidence>
<comment type="similarity">
    <text evidence="1 2 4">Belongs to the pyrroline-5-carboxylate reductase family.</text>
</comment>
<comment type="function">
    <text evidence="2">Catalyzes the reduction of 1-pyrroline-5-carboxylate (PCA) to L-proline.</text>
</comment>
<keyword evidence="2 4" id="KW-0641">Proline biosynthesis</keyword>
<comment type="catalytic activity">
    <reaction evidence="2">
        <text>L-proline + NAD(+) = (S)-1-pyrroline-5-carboxylate + NADH + 2 H(+)</text>
        <dbReference type="Rhea" id="RHEA:14105"/>
        <dbReference type="ChEBI" id="CHEBI:15378"/>
        <dbReference type="ChEBI" id="CHEBI:17388"/>
        <dbReference type="ChEBI" id="CHEBI:57540"/>
        <dbReference type="ChEBI" id="CHEBI:57945"/>
        <dbReference type="ChEBI" id="CHEBI:60039"/>
        <dbReference type="EC" id="1.5.1.2"/>
    </reaction>
</comment>
<evidence type="ECO:0000313" key="8">
    <source>
        <dbReference type="Proteomes" id="UP001290455"/>
    </source>
</evidence>
<dbReference type="PANTHER" id="PTHR11645">
    <property type="entry name" value="PYRROLINE-5-CARBOXYLATE REDUCTASE"/>
    <property type="match status" value="1"/>
</dbReference>
<sequence>MLKNKVIAFLGAGSMAEAMIAGIVNGGKVPSDQIIVSNKSNQTRLSELQMGYNIQGVQKDLVPYKEIDIFVLAMKPKDAEIALSSLKTHINPNQLILSVLAGISTSFMEGHLHPTQQVIRVMPNTSSMIGESATALSPGAHTTEENISIAKELLECIGEVFIIPEEKMDIFTGIAGSGPAYFYYLMEHMEKAGTDAGLDSETTRQIIAQTIVGAAKMVQEQEETPSELRENVTSPNGTTAAGLEALKQHGGGKAISQAIHHAANRSKEICSQLEKKNSTANQSKKAM</sequence>
<dbReference type="RefSeq" id="WP_322447291.1">
    <property type="nucleotide sequence ID" value="NZ_JAXOFX010000010.1"/>
</dbReference>
<dbReference type="SUPFAM" id="SSF48179">
    <property type="entry name" value="6-phosphogluconate dehydrogenase C-terminal domain-like"/>
    <property type="match status" value="1"/>
</dbReference>
<evidence type="ECO:0000256" key="4">
    <source>
        <dbReference type="RuleBase" id="RU003903"/>
    </source>
</evidence>
<comment type="subcellular location">
    <subcellularLocation>
        <location evidence="2">Cytoplasm</location>
    </subcellularLocation>
</comment>
<organism evidence="7 8">
    <name type="scientific">Robertmurraya mangrovi</name>
    <dbReference type="NCBI Taxonomy" id="3098077"/>
    <lineage>
        <taxon>Bacteria</taxon>
        <taxon>Bacillati</taxon>
        <taxon>Bacillota</taxon>
        <taxon>Bacilli</taxon>
        <taxon>Bacillales</taxon>
        <taxon>Bacillaceae</taxon>
        <taxon>Robertmurraya</taxon>
    </lineage>
</organism>
<dbReference type="Gene3D" id="3.40.50.720">
    <property type="entry name" value="NAD(P)-binding Rossmann-like Domain"/>
    <property type="match status" value="1"/>
</dbReference>
<evidence type="ECO:0000256" key="3">
    <source>
        <dbReference type="NCBIfam" id="TIGR00112"/>
    </source>
</evidence>
<dbReference type="Pfam" id="PF14748">
    <property type="entry name" value="P5CR_dimer"/>
    <property type="match status" value="1"/>
</dbReference>
<dbReference type="Pfam" id="PF03807">
    <property type="entry name" value="F420_oxidored"/>
    <property type="match status" value="1"/>
</dbReference>
<dbReference type="PIRSF" id="PIRSF000193">
    <property type="entry name" value="Pyrrol-5-carb_rd"/>
    <property type="match status" value="1"/>
</dbReference>
<keyword evidence="2 4" id="KW-0560">Oxidoreductase</keyword>
<dbReference type="SUPFAM" id="SSF51735">
    <property type="entry name" value="NAD(P)-binding Rossmann-fold domains"/>
    <property type="match status" value="1"/>
</dbReference>
<keyword evidence="2 4" id="KW-0028">Amino-acid biosynthesis</keyword>
<dbReference type="Gene3D" id="1.10.3730.10">
    <property type="entry name" value="ProC C-terminal domain-like"/>
    <property type="match status" value="1"/>
</dbReference>
<dbReference type="GO" id="GO:0004735">
    <property type="term" value="F:pyrroline-5-carboxylate reductase activity"/>
    <property type="evidence" value="ECO:0007669"/>
    <property type="project" value="UniProtKB-EC"/>
</dbReference>
<evidence type="ECO:0000256" key="2">
    <source>
        <dbReference type="HAMAP-Rule" id="MF_01925"/>
    </source>
</evidence>
<keyword evidence="2" id="KW-0963">Cytoplasm</keyword>
<comment type="caution">
    <text evidence="7">The sequence shown here is derived from an EMBL/GenBank/DDBJ whole genome shotgun (WGS) entry which is preliminary data.</text>
</comment>
<evidence type="ECO:0000259" key="6">
    <source>
        <dbReference type="Pfam" id="PF14748"/>
    </source>
</evidence>
<dbReference type="HAMAP" id="MF_01925">
    <property type="entry name" value="P5C_reductase"/>
    <property type="match status" value="1"/>
</dbReference>
<dbReference type="PANTHER" id="PTHR11645:SF49">
    <property type="entry name" value="PYRROLINE-5-CARBOXYLATE REDUCTASE 1"/>
    <property type="match status" value="1"/>
</dbReference>
<feature type="domain" description="Pyrroline-5-carboxylate reductase catalytic N-terminal" evidence="5">
    <location>
        <begin position="7"/>
        <end position="102"/>
    </location>
</feature>
<dbReference type="InterPro" id="IPR029036">
    <property type="entry name" value="P5CR_dimer"/>
</dbReference>
<accession>A0ABU5J0R4</accession>
<dbReference type="InterPro" id="IPR028939">
    <property type="entry name" value="P5C_Rdtase_cat_N"/>
</dbReference>
<protein>
    <recommendedName>
        <fullName evidence="2 3">Pyrroline-5-carboxylate reductase</fullName>
        <shortName evidence="2">P5C reductase</shortName>
        <shortName evidence="2">P5CR</shortName>
        <ecNumber evidence="2 3">1.5.1.2</ecNumber>
    </recommendedName>
    <alternativeName>
        <fullName evidence="2">PCA reductase</fullName>
    </alternativeName>
</protein>
<comment type="pathway">
    <text evidence="2 4">Amino-acid biosynthesis; L-proline biosynthesis; L-proline from L-glutamate 5-semialdehyde: step 1/1.</text>
</comment>
<feature type="domain" description="Pyrroline-5-carboxylate reductase dimerisation" evidence="6">
    <location>
        <begin position="165"/>
        <end position="268"/>
    </location>
</feature>
<dbReference type="Proteomes" id="UP001290455">
    <property type="component" value="Unassembled WGS sequence"/>
</dbReference>
<dbReference type="InterPro" id="IPR036291">
    <property type="entry name" value="NAD(P)-bd_dom_sf"/>
</dbReference>
<dbReference type="EC" id="1.5.1.2" evidence="2 3"/>
<comment type="catalytic activity">
    <reaction evidence="2 4">
        <text>L-proline + NADP(+) = (S)-1-pyrroline-5-carboxylate + NADPH + 2 H(+)</text>
        <dbReference type="Rhea" id="RHEA:14109"/>
        <dbReference type="ChEBI" id="CHEBI:15378"/>
        <dbReference type="ChEBI" id="CHEBI:17388"/>
        <dbReference type="ChEBI" id="CHEBI:57783"/>
        <dbReference type="ChEBI" id="CHEBI:58349"/>
        <dbReference type="ChEBI" id="CHEBI:60039"/>
        <dbReference type="EC" id="1.5.1.2"/>
    </reaction>
</comment>
<name>A0ABU5J0R4_9BACI</name>
<keyword evidence="2 4" id="KW-0521">NADP</keyword>
<dbReference type="PROSITE" id="PS00521">
    <property type="entry name" value="P5CR"/>
    <property type="match status" value="1"/>
</dbReference>
<dbReference type="EMBL" id="JAXOFX010000010">
    <property type="protein sequence ID" value="MDZ5472989.1"/>
    <property type="molecule type" value="Genomic_DNA"/>
</dbReference>